<name>A0A8J3QGD6_9ACTN</name>
<dbReference type="EMBL" id="BONY01000055">
    <property type="protein sequence ID" value="GIH08811.1"/>
    <property type="molecule type" value="Genomic_DNA"/>
</dbReference>
<keyword evidence="3" id="KW-1185">Reference proteome</keyword>
<dbReference type="InterPro" id="IPR029058">
    <property type="entry name" value="AB_hydrolase_fold"/>
</dbReference>
<dbReference type="InterPro" id="IPR022742">
    <property type="entry name" value="Hydrolase_4"/>
</dbReference>
<dbReference type="Pfam" id="PF12146">
    <property type="entry name" value="Hydrolase_4"/>
    <property type="match status" value="1"/>
</dbReference>
<sequence>MQLLVDRGTDRLSVRFYDNARAETVFVVFPAMGVPGGYYERLAVSLVDAGYAVAVADLRGTGESTPAPSRGSSYGYAELLDDIGAVLEVLAPQREGRKTVLLGHSLGGQACVMRLALGQQGVDGLVLIAVGMPYWRIYGRRRLGVFGYTQGIAALTAVLRVWPGWSFGGKQARGVIRDWGYTGRHGVFPPHLGAEEKLGEVKVPVLAISVDHDQYTPPNTMDYIVGKLTGAQVTRKHLTIEQAGIPLDHFKWVKAGAVLADEFKQWLR</sequence>
<comment type="caution">
    <text evidence="2">The sequence shown here is derived from an EMBL/GenBank/DDBJ whole genome shotgun (WGS) entry which is preliminary data.</text>
</comment>
<organism evidence="2 3">
    <name type="scientific">Rhizocola hellebori</name>
    <dbReference type="NCBI Taxonomy" id="1392758"/>
    <lineage>
        <taxon>Bacteria</taxon>
        <taxon>Bacillati</taxon>
        <taxon>Actinomycetota</taxon>
        <taxon>Actinomycetes</taxon>
        <taxon>Micromonosporales</taxon>
        <taxon>Micromonosporaceae</taxon>
        <taxon>Rhizocola</taxon>
    </lineage>
</organism>
<dbReference type="AlphaFoldDB" id="A0A8J3QGD6"/>
<dbReference type="InterPro" id="IPR050228">
    <property type="entry name" value="Carboxylesterase_BioH"/>
</dbReference>
<reference evidence="2" key="1">
    <citation type="submission" date="2021-01" db="EMBL/GenBank/DDBJ databases">
        <title>Whole genome shotgun sequence of Rhizocola hellebori NBRC 109834.</title>
        <authorList>
            <person name="Komaki H."/>
            <person name="Tamura T."/>
        </authorList>
    </citation>
    <scope>NUCLEOTIDE SEQUENCE</scope>
    <source>
        <strain evidence="2">NBRC 109834</strain>
    </source>
</reference>
<proteinExistence type="predicted"/>
<dbReference type="Proteomes" id="UP000612899">
    <property type="component" value="Unassembled WGS sequence"/>
</dbReference>
<evidence type="ECO:0000313" key="2">
    <source>
        <dbReference type="EMBL" id="GIH08811.1"/>
    </source>
</evidence>
<dbReference type="InterPro" id="IPR017208">
    <property type="entry name" value="UCP037442_abhydr"/>
</dbReference>
<dbReference type="PANTHER" id="PTHR43194:SF2">
    <property type="entry name" value="PEROXISOMAL MEMBRANE PROTEIN LPX1"/>
    <property type="match status" value="1"/>
</dbReference>
<dbReference type="PANTHER" id="PTHR43194">
    <property type="entry name" value="HYDROLASE ALPHA/BETA FOLD FAMILY"/>
    <property type="match status" value="1"/>
</dbReference>
<feature type="domain" description="Serine aminopeptidase S33" evidence="1">
    <location>
        <begin position="23"/>
        <end position="133"/>
    </location>
</feature>
<evidence type="ECO:0000259" key="1">
    <source>
        <dbReference type="Pfam" id="PF12146"/>
    </source>
</evidence>
<dbReference type="Gene3D" id="3.40.50.1820">
    <property type="entry name" value="alpha/beta hydrolase"/>
    <property type="match status" value="1"/>
</dbReference>
<accession>A0A8J3QGD6</accession>
<evidence type="ECO:0000313" key="3">
    <source>
        <dbReference type="Proteomes" id="UP000612899"/>
    </source>
</evidence>
<dbReference type="SUPFAM" id="SSF53474">
    <property type="entry name" value="alpha/beta-Hydrolases"/>
    <property type="match status" value="1"/>
</dbReference>
<gene>
    <name evidence="2" type="ORF">Rhe02_68780</name>
</gene>
<protein>
    <recommendedName>
        <fullName evidence="1">Serine aminopeptidase S33 domain-containing protein</fullName>
    </recommendedName>
</protein>
<dbReference type="RefSeq" id="WP_203912557.1">
    <property type="nucleotide sequence ID" value="NZ_BONY01000055.1"/>
</dbReference>
<dbReference type="PIRSF" id="PIRSF037442">
    <property type="entry name" value="UCP037442_abhydr"/>
    <property type="match status" value="1"/>
</dbReference>